<dbReference type="AlphaFoldDB" id="A0A1Y2M4S9"/>
<feature type="compositionally biased region" description="Basic and acidic residues" evidence="1">
    <location>
        <begin position="1"/>
        <end position="11"/>
    </location>
</feature>
<accession>A0A1Y2M4S9</accession>
<gene>
    <name evidence="2" type="ORF">B5807_04434</name>
</gene>
<organism evidence="2 3">
    <name type="scientific">Epicoccum nigrum</name>
    <name type="common">Soil fungus</name>
    <name type="synonym">Epicoccum purpurascens</name>
    <dbReference type="NCBI Taxonomy" id="105696"/>
    <lineage>
        <taxon>Eukaryota</taxon>
        <taxon>Fungi</taxon>
        <taxon>Dikarya</taxon>
        <taxon>Ascomycota</taxon>
        <taxon>Pezizomycotina</taxon>
        <taxon>Dothideomycetes</taxon>
        <taxon>Pleosporomycetidae</taxon>
        <taxon>Pleosporales</taxon>
        <taxon>Pleosporineae</taxon>
        <taxon>Didymellaceae</taxon>
        <taxon>Epicoccum</taxon>
    </lineage>
</organism>
<evidence type="ECO:0000313" key="2">
    <source>
        <dbReference type="EMBL" id="OSS51100.1"/>
    </source>
</evidence>
<proteinExistence type="predicted"/>
<dbReference type="PANTHER" id="PTHR42085">
    <property type="entry name" value="F-BOX DOMAIN-CONTAINING PROTEIN"/>
    <property type="match status" value="1"/>
</dbReference>
<dbReference type="Proteomes" id="UP000193240">
    <property type="component" value="Unassembled WGS sequence"/>
</dbReference>
<reference evidence="2 3" key="1">
    <citation type="journal article" date="2017" name="Genome Announc.">
        <title>Genome sequence of the saprophytic ascomycete Epicoccum nigrum ICMP 19927 strain isolated from New Zealand.</title>
        <authorList>
            <person name="Fokin M."/>
            <person name="Fleetwood D."/>
            <person name="Weir B.S."/>
            <person name="Villas-Boas S.G."/>
        </authorList>
    </citation>
    <scope>NUCLEOTIDE SEQUENCE [LARGE SCALE GENOMIC DNA]</scope>
    <source>
        <strain evidence="2 3">ICMP 19927</strain>
    </source>
</reference>
<dbReference type="InterPro" id="IPR038883">
    <property type="entry name" value="AN11006-like"/>
</dbReference>
<name>A0A1Y2M4S9_EPING</name>
<dbReference type="InParanoid" id="A0A1Y2M4S9"/>
<dbReference type="EMBL" id="KZ107841">
    <property type="protein sequence ID" value="OSS51100.1"/>
    <property type="molecule type" value="Genomic_DNA"/>
</dbReference>
<dbReference type="OMA" id="TSSCTHI"/>
<evidence type="ECO:0000313" key="3">
    <source>
        <dbReference type="Proteomes" id="UP000193240"/>
    </source>
</evidence>
<feature type="region of interest" description="Disordered" evidence="1">
    <location>
        <begin position="1"/>
        <end position="24"/>
    </location>
</feature>
<dbReference type="PANTHER" id="PTHR42085:SF1">
    <property type="entry name" value="F-BOX DOMAIN-CONTAINING PROTEIN"/>
    <property type="match status" value="1"/>
</dbReference>
<sequence>MIRTIHDHRGAAESQAEACSSTDQIKDEDDDSLFTVARAGFLQLKLQALDNALTRVPMDQHKKLRLNDIVQSIHPRTYVSGSEQVYFLVKDLSWPSMIPQVFINAYEEVLSFRPFTNNYIQRPRIGLRPLSAMPVSSRFAPTFSAIRPLLREIDASCHTKLSNFFDQANCSVKPFPFTQLPTELRLDVYSLIFPCEPFVRVRARSAWEGERLPEDLNIVRVSKAIHREAMMTCINKSTLLLEAHFHPDTVVYDRFITMDPLEQQAAHVMSMSANIRRNFTALEIQIGPRSGYLHGGSERDRADGSPLQRILTALPNVVVVVISFQESGGTVSPEVMTLGWLRVLLPHRELRIAWDLTHYRRRSQDTRPLENIMMDSMVRDLMDRDGTLELAPSVTTTSEDLQRWSETKDSFLEAVKPTARVAGNSSGHRRLAA</sequence>
<keyword evidence="3" id="KW-1185">Reference proteome</keyword>
<protein>
    <submittedName>
        <fullName evidence="2">Uncharacterized protein</fullName>
    </submittedName>
</protein>
<evidence type="ECO:0000256" key="1">
    <source>
        <dbReference type="SAM" id="MobiDB-lite"/>
    </source>
</evidence>